<feature type="domain" description="HotDog ACOT-type" evidence="5">
    <location>
        <begin position="102"/>
        <end position="227"/>
    </location>
</feature>
<dbReference type="CDD" id="cd03442">
    <property type="entry name" value="BFIT_BACH"/>
    <property type="match status" value="1"/>
</dbReference>
<dbReference type="PANTHER" id="PTHR12655">
    <property type="entry name" value="ACYL-COA THIOESTERASE"/>
    <property type="match status" value="1"/>
</dbReference>
<comment type="caution">
    <text evidence="6">The sequence shown here is derived from an EMBL/GenBank/DDBJ whole genome shotgun (WGS) entry which is preliminary data.</text>
</comment>
<feature type="non-terminal residue" evidence="6">
    <location>
        <position position="258"/>
    </location>
</feature>
<keyword evidence="2" id="KW-0677">Repeat</keyword>
<dbReference type="PROSITE" id="PS51770">
    <property type="entry name" value="HOTDOG_ACOT"/>
    <property type="match status" value="1"/>
</dbReference>
<keyword evidence="4" id="KW-0809">Transit peptide</keyword>
<dbReference type="GO" id="GO:0047617">
    <property type="term" value="F:fatty acyl-CoA hydrolase activity"/>
    <property type="evidence" value="ECO:0007669"/>
    <property type="project" value="TreeGrafter"/>
</dbReference>
<evidence type="ECO:0000256" key="4">
    <source>
        <dbReference type="ARBA" id="ARBA00022946"/>
    </source>
</evidence>
<evidence type="ECO:0000313" key="6">
    <source>
        <dbReference type="EMBL" id="KAJ1968483.1"/>
    </source>
</evidence>
<gene>
    <name evidence="6" type="ORF">H4R34_006261</name>
</gene>
<dbReference type="AlphaFoldDB" id="A0A9W8E8T4"/>
<protein>
    <recommendedName>
        <fullName evidence="5">HotDog ACOT-type domain-containing protein</fullName>
    </recommendedName>
</protein>
<dbReference type="Proteomes" id="UP001151582">
    <property type="component" value="Unassembled WGS sequence"/>
</dbReference>
<dbReference type="OrthoDB" id="331699at2759"/>
<evidence type="ECO:0000256" key="3">
    <source>
        <dbReference type="ARBA" id="ARBA00022801"/>
    </source>
</evidence>
<feature type="non-terminal residue" evidence="6">
    <location>
        <position position="1"/>
    </location>
</feature>
<evidence type="ECO:0000256" key="1">
    <source>
        <dbReference type="ARBA" id="ARBA00010458"/>
    </source>
</evidence>
<dbReference type="EMBL" id="JANBQB010002114">
    <property type="protein sequence ID" value="KAJ1968483.1"/>
    <property type="molecule type" value="Genomic_DNA"/>
</dbReference>
<organism evidence="6 7">
    <name type="scientific">Dimargaris verticillata</name>
    <dbReference type="NCBI Taxonomy" id="2761393"/>
    <lineage>
        <taxon>Eukaryota</taxon>
        <taxon>Fungi</taxon>
        <taxon>Fungi incertae sedis</taxon>
        <taxon>Zoopagomycota</taxon>
        <taxon>Kickxellomycotina</taxon>
        <taxon>Dimargaritomycetes</taxon>
        <taxon>Dimargaritales</taxon>
        <taxon>Dimargaritaceae</taxon>
        <taxon>Dimargaris</taxon>
    </lineage>
</organism>
<proteinExistence type="inferred from homology"/>
<dbReference type="InterPro" id="IPR033120">
    <property type="entry name" value="HOTDOG_ACOT"/>
</dbReference>
<dbReference type="SUPFAM" id="SSF54637">
    <property type="entry name" value="Thioesterase/thiol ester dehydrase-isomerase"/>
    <property type="match status" value="1"/>
</dbReference>
<dbReference type="Gene3D" id="3.10.129.10">
    <property type="entry name" value="Hotdog Thioesterase"/>
    <property type="match status" value="1"/>
</dbReference>
<name>A0A9W8E8T4_9FUNG</name>
<reference evidence="6" key="1">
    <citation type="submission" date="2022-07" db="EMBL/GenBank/DDBJ databases">
        <title>Phylogenomic reconstructions and comparative analyses of Kickxellomycotina fungi.</title>
        <authorList>
            <person name="Reynolds N.K."/>
            <person name="Stajich J.E."/>
            <person name="Barry K."/>
            <person name="Grigoriev I.V."/>
            <person name="Crous P."/>
            <person name="Smith M.E."/>
        </authorList>
    </citation>
    <scope>NUCLEOTIDE SEQUENCE</scope>
    <source>
        <strain evidence="6">RSA 567</strain>
    </source>
</reference>
<evidence type="ECO:0000259" key="5">
    <source>
        <dbReference type="PROSITE" id="PS51770"/>
    </source>
</evidence>
<dbReference type="PANTHER" id="PTHR12655:SF0">
    <property type="entry name" value="ACYL-COENZYME A THIOESTERASE 9, MITOCHONDRIAL"/>
    <property type="match status" value="1"/>
</dbReference>
<dbReference type="GO" id="GO:0006637">
    <property type="term" value="P:acyl-CoA metabolic process"/>
    <property type="evidence" value="ECO:0007669"/>
    <property type="project" value="TreeGrafter"/>
</dbReference>
<comment type="similarity">
    <text evidence="1">Belongs to the acyl coenzyme A hydrolase family.</text>
</comment>
<keyword evidence="3" id="KW-0378">Hydrolase</keyword>
<sequence>TPLPSTMGLCRNWITSISGRWRKEDKSFTTDNDSQLTHVASTLEISGKDGQPVRPLYAVVPVKGGQDGFWVDAERFGIKRPKESDEGDTQPQQLVLKNMNDSFCEFVLPFKDHPSMLYDYVNVHGNIRIGRILEELDKLAGAVAYRHCSDQDGRVGPITIVTASVDRIELLKEITSNHNYRFSGKVCYVGISSMEIYLKVETLADASTEPKDLVLVAHFTMVAMNKAAQKTIQANPMTLLNDQQKRIFHLAEKLRQTK</sequence>
<accession>A0A9W8E8T4</accession>
<evidence type="ECO:0000313" key="7">
    <source>
        <dbReference type="Proteomes" id="UP001151582"/>
    </source>
</evidence>
<dbReference type="GO" id="GO:0005739">
    <property type="term" value="C:mitochondrion"/>
    <property type="evidence" value="ECO:0007669"/>
    <property type="project" value="TreeGrafter"/>
</dbReference>
<dbReference type="InterPro" id="IPR029069">
    <property type="entry name" value="HotDog_dom_sf"/>
</dbReference>
<evidence type="ECO:0000256" key="2">
    <source>
        <dbReference type="ARBA" id="ARBA00022737"/>
    </source>
</evidence>
<keyword evidence="7" id="KW-1185">Reference proteome</keyword>